<dbReference type="Proteomes" id="UP001558850">
    <property type="component" value="Unassembled WGS sequence"/>
</dbReference>
<proteinExistence type="predicted"/>
<evidence type="ECO:0000313" key="2">
    <source>
        <dbReference type="Proteomes" id="UP001558850"/>
    </source>
</evidence>
<comment type="caution">
    <text evidence="1">The sequence shown here is derived from an EMBL/GenBank/DDBJ whole genome shotgun (WGS) entry which is preliminary data.</text>
</comment>
<protein>
    <submittedName>
        <fullName evidence="1">Uncharacterized protein</fullName>
    </submittedName>
</protein>
<evidence type="ECO:0000313" key="1">
    <source>
        <dbReference type="EMBL" id="MEX3933332.1"/>
    </source>
</evidence>
<name>A0ACC6U184_9BURK</name>
<organism evidence="1 2">
    <name type="scientific">Paraburkholderia phymatum</name>
    <dbReference type="NCBI Taxonomy" id="148447"/>
    <lineage>
        <taxon>Bacteria</taxon>
        <taxon>Pseudomonadati</taxon>
        <taxon>Pseudomonadota</taxon>
        <taxon>Betaproteobacteria</taxon>
        <taxon>Burkholderiales</taxon>
        <taxon>Burkholderiaceae</taxon>
        <taxon>Paraburkholderia</taxon>
    </lineage>
</organism>
<accession>A0ACC6U184</accession>
<dbReference type="EMBL" id="JBFRCH010000007">
    <property type="protein sequence ID" value="MEX3933332.1"/>
    <property type="molecule type" value="Genomic_DNA"/>
</dbReference>
<keyword evidence="2" id="KW-1185">Reference proteome</keyword>
<gene>
    <name evidence="1" type="ORF">AB4Y32_16265</name>
</gene>
<reference evidence="1" key="1">
    <citation type="submission" date="2024-07" db="EMBL/GenBank/DDBJ databases">
        <title>A survey of Mimosa microsymbionts across Brazilian biomes reveals a high diversity of Paraburkholderia nodulating endemic species, but also that Cupriavidus is common as a symbiont of widespread species.</title>
        <authorList>
            <person name="Rouws L."/>
            <person name="Barauna A."/>
            <person name="Beukes C."/>
            <person name="Rouws J.R.C."/>
            <person name="De Faria S.M."/>
            <person name="Gross E."/>
            <person name="Bueno Dos Reis Junior F."/>
            <person name="Simon M.F."/>
            <person name="Maluk M."/>
            <person name="Odee D.W."/>
            <person name="Kenicer G."/>
            <person name="Young J.P.W."/>
            <person name="Reis V.M."/>
            <person name="Zilli J."/>
            <person name="James E.K."/>
        </authorList>
    </citation>
    <scope>NUCLEOTIDE SEQUENCE</scope>
    <source>
        <strain evidence="1">EG181B</strain>
    </source>
</reference>
<sequence length="63" mass="7519">MSEWQPISTAPENVEILTKIDDKDGERNEQSLIRKGRLFFFPDESMYVYYTPTHWKPMPTEQP</sequence>